<comment type="caution">
    <text evidence="1">The sequence shown here is derived from an EMBL/GenBank/DDBJ whole genome shotgun (WGS) entry which is preliminary data.</text>
</comment>
<protein>
    <submittedName>
        <fullName evidence="1">Uncharacterized protein</fullName>
    </submittedName>
</protein>
<gene>
    <name evidence="1" type="ORF">Y1Q_0022583</name>
</gene>
<reference evidence="1 2" key="1">
    <citation type="journal article" date="2012" name="Genome Biol.">
        <title>Sequencing three crocodilian genomes to illuminate the evolution of archosaurs and amniotes.</title>
        <authorList>
            <person name="St John J.A."/>
            <person name="Braun E.L."/>
            <person name="Isberg S.R."/>
            <person name="Miles L.G."/>
            <person name="Chong A.Y."/>
            <person name="Gongora J."/>
            <person name="Dalzell P."/>
            <person name="Moran C."/>
            <person name="Bed'hom B."/>
            <person name="Abzhanov A."/>
            <person name="Burgess S.C."/>
            <person name="Cooksey A.M."/>
            <person name="Castoe T.A."/>
            <person name="Crawford N.G."/>
            <person name="Densmore L.D."/>
            <person name="Drew J.C."/>
            <person name="Edwards S.V."/>
            <person name="Faircloth B.C."/>
            <person name="Fujita M.K."/>
            <person name="Greenwold M.J."/>
            <person name="Hoffmann F.G."/>
            <person name="Howard J.M."/>
            <person name="Iguchi T."/>
            <person name="Janes D.E."/>
            <person name="Khan S.Y."/>
            <person name="Kohno S."/>
            <person name="de Koning A.J."/>
            <person name="Lance S.L."/>
            <person name="McCarthy F.M."/>
            <person name="McCormack J.E."/>
            <person name="Merchant M.E."/>
            <person name="Peterson D.G."/>
            <person name="Pollock D.D."/>
            <person name="Pourmand N."/>
            <person name="Raney B.J."/>
            <person name="Roessler K.A."/>
            <person name="Sanford J.R."/>
            <person name="Sawyer R.H."/>
            <person name="Schmidt C.J."/>
            <person name="Triplett E.W."/>
            <person name="Tuberville T.D."/>
            <person name="Venegas-Anaya M."/>
            <person name="Howard J.T."/>
            <person name="Jarvis E.D."/>
            <person name="Guillette L.J.Jr."/>
            <person name="Glenn T.C."/>
            <person name="Green R.E."/>
            <person name="Ray D.A."/>
        </authorList>
    </citation>
    <scope>NUCLEOTIDE SEQUENCE [LARGE SCALE GENOMIC DNA]</scope>
    <source>
        <strain evidence="1">KSC_2009_1</strain>
    </source>
</reference>
<dbReference type="EMBL" id="AKHW03002395">
    <property type="protein sequence ID" value="KYO38988.1"/>
    <property type="molecule type" value="Genomic_DNA"/>
</dbReference>
<accession>A0A151NQD9</accession>
<dbReference type="Proteomes" id="UP000050525">
    <property type="component" value="Unassembled WGS sequence"/>
</dbReference>
<sequence length="68" mass="7398">MSSFARAADNHVCVKVWACGEAVLCDHSVLYKSSQPARAGLIDGQWKSLVRFTCVFGELRAVPTAVRS</sequence>
<evidence type="ECO:0000313" key="2">
    <source>
        <dbReference type="Proteomes" id="UP000050525"/>
    </source>
</evidence>
<proteinExistence type="predicted"/>
<name>A0A151NQD9_ALLMI</name>
<evidence type="ECO:0000313" key="1">
    <source>
        <dbReference type="EMBL" id="KYO38988.1"/>
    </source>
</evidence>
<keyword evidence="2" id="KW-1185">Reference proteome</keyword>
<dbReference type="AlphaFoldDB" id="A0A151NQD9"/>
<organism evidence="1 2">
    <name type="scientific">Alligator mississippiensis</name>
    <name type="common">American alligator</name>
    <dbReference type="NCBI Taxonomy" id="8496"/>
    <lineage>
        <taxon>Eukaryota</taxon>
        <taxon>Metazoa</taxon>
        <taxon>Chordata</taxon>
        <taxon>Craniata</taxon>
        <taxon>Vertebrata</taxon>
        <taxon>Euteleostomi</taxon>
        <taxon>Archelosauria</taxon>
        <taxon>Archosauria</taxon>
        <taxon>Crocodylia</taxon>
        <taxon>Alligatoridae</taxon>
        <taxon>Alligatorinae</taxon>
        <taxon>Alligator</taxon>
    </lineage>
</organism>